<feature type="region of interest" description="Disordered" evidence="1">
    <location>
        <begin position="388"/>
        <end position="435"/>
    </location>
</feature>
<accession>A0ABQ9YCJ3</accession>
<feature type="region of interest" description="Disordered" evidence="1">
    <location>
        <begin position="313"/>
        <end position="352"/>
    </location>
</feature>
<protein>
    <submittedName>
        <fullName evidence="2">Uncharacterized protein</fullName>
    </submittedName>
</protein>
<keyword evidence="3" id="KW-1185">Reference proteome</keyword>
<evidence type="ECO:0000313" key="2">
    <source>
        <dbReference type="EMBL" id="KAK2961487.1"/>
    </source>
</evidence>
<evidence type="ECO:0000313" key="3">
    <source>
        <dbReference type="Proteomes" id="UP001281761"/>
    </source>
</evidence>
<dbReference type="Proteomes" id="UP001281761">
    <property type="component" value="Unassembled WGS sequence"/>
</dbReference>
<gene>
    <name evidence="2" type="ORF">BLNAU_3609</name>
</gene>
<organism evidence="2 3">
    <name type="scientific">Blattamonas nauphoetae</name>
    <dbReference type="NCBI Taxonomy" id="2049346"/>
    <lineage>
        <taxon>Eukaryota</taxon>
        <taxon>Metamonada</taxon>
        <taxon>Preaxostyla</taxon>
        <taxon>Oxymonadida</taxon>
        <taxon>Blattamonas</taxon>
    </lineage>
</organism>
<dbReference type="EMBL" id="JARBJD010000016">
    <property type="protein sequence ID" value="KAK2961487.1"/>
    <property type="molecule type" value="Genomic_DNA"/>
</dbReference>
<evidence type="ECO:0000256" key="1">
    <source>
        <dbReference type="SAM" id="MobiDB-lite"/>
    </source>
</evidence>
<proteinExistence type="predicted"/>
<reference evidence="2 3" key="1">
    <citation type="journal article" date="2022" name="bioRxiv">
        <title>Genomics of Preaxostyla Flagellates Illuminates Evolutionary Transitions and the Path Towards Mitochondrial Loss.</title>
        <authorList>
            <person name="Novak L.V.F."/>
            <person name="Treitli S.C."/>
            <person name="Pyrih J."/>
            <person name="Halakuc P."/>
            <person name="Pipaliya S.V."/>
            <person name="Vacek V."/>
            <person name="Brzon O."/>
            <person name="Soukal P."/>
            <person name="Eme L."/>
            <person name="Dacks J.B."/>
            <person name="Karnkowska A."/>
            <person name="Elias M."/>
            <person name="Hampl V."/>
        </authorList>
    </citation>
    <scope>NUCLEOTIDE SEQUENCE [LARGE SCALE GENOMIC DNA]</scope>
    <source>
        <strain evidence="2">NAU3</strain>
        <tissue evidence="2">Gut</tissue>
    </source>
</reference>
<comment type="caution">
    <text evidence="2">The sequence shown here is derived from an EMBL/GenBank/DDBJ whole genome shotgun (WGS) entry which is preliminary data.</text>
</comment>
<feature type="compositionally biased region" description="Basic and acidic residues" evidence="1">
    <location>
        <begin position="409"/>
        <end position="435"/>
    </location>
</feature>
<sequence length="509" mass="57235">MKPSIFDFITQSSQPIETASTEKHIFVIGSSPSSVANVINSLLGAPPSNSNVPSFGLKVHSFNLLTESQSFTLYLYPFDMSPTSVSILNLLLTSDAYDDLIVFFVLNWNNPSQLLDEIDQLTRLLGTAIQKNVPKQQIERTTSKYEAFLVQCYSNFPQKTNHSEEFTERSLPPKVLRLNLGIPVVMIIDTTKSSKPPFSGPVLPQLNLDSLPDPYLHSANQPVSFGDQTRRESMKLCESLYLAHLRAAVLQCGGSACVSEQKNLVTMLEMLLTSSLASIKDTVEDMISLNLISLFVPFGTDSRSYLADTIPESAVRASPSQPPSQHRYSRQQEEDDDEPHRQTQNQHPPHFWDPAFYQREMSVWDKVPKQTEDPLPPLSKEETYTQLRHLQSSSHHTRSFASDVPGSSEIRHEMESLTVDQRKRPRDWDDTLDRTSTEKRKRLIEEKPMERKPSLPVQSAVTQAIQRIIPGQNPLRTNVRPKRTGGPPQTGPTVMSASAKAISMLRKPK</sequence>
<feature type="region of interest" description="Disordered" evidence="1">
    <location>
        <begin position="470"/>
        <end position="496"/>
    </location>
</feature>
<name>A0ABQ9YCJ3_9EUKA</name>